<dbReference type="PROSITE" id="PS51704">
    <property type="entry name" value="GP_PDE"/>
    <property type="match status" value="1"/>
</dbReference>
<organism evidence="2 3">
    <name type="scientific">Brotaphodocola catenula</name>
    <dbReference type="NCBI Taxonomy" id="2885361"/>
    <lineage>
        <taxon>Bacteria</taxon>
        <taxon>Bacillati</taxon>
        <taxon>Bacillota</taxon>
        <taxon>Clostridia</taxon>
        <taxon>Lachnospirales</taxon>
        <taxon>Lachnospiraceae</taxon>
        <taxon>Brotaphodocola</taxon>
    </lineage>
</organism>
<reference evidence="2" key="1">
    <citation type="submission" date="2021-10" db="EMBL/GenBank/DDBJ databases">
        <title>Anaerobic single-cell dispensing facilitates the cultivation of human gut bacteria.</title>
        <authorList>
            <person name="Afrizal A."/>
        </authorList>
    </citation>
    <scope>NUCLEOTIDE SEQUENCE</scope>
    <source>
        <strain evidence="2">CLA-AA-H274</strain>
    </source>
</reference>
<evidence type="ECO:0000313" key="2">
    <source>
        <dbReference type="EMBL" id="MCC2163599.1"/>
    </source>
</evidence>
<dbReference type="CDD" id="cd08566">
    <property type="entry name" value="GDPD_AtGDE_like"/>
    <property type="match status" value="1"/>
</dbReference>
<dbReference type="GO" id="GO:0006629">
    <property type="term" value="P:lipid metabolic process"/>
    <property type="evidence" value="ECO:0007669"/>
    <property type="project" value="InterPro"/>
</dbReference>
<dbReference type="GO" id="GO:0008081">
    <property type="term" value="F:phosphoric diester hydrolase activity"/>
    <property type="evidence" value="ECO:0007669"/>
    <property type="project" value="InterPro"/>
</dbReference>
<dbReference type="EMBL" id="JAJEPU010000003">
    <property type="protein sequence ID" value="MCC2163599.1"/>
    <property type="molecule type" value="Genomic_DNA"/>
</dbReference>
<dbReference type="Gene3D" id="3.20.20.190">
    <property type="entry name" value="Phosphatidylinositol (PI) phosphodiesterase"/>
    <property type="match status" value="1"/>
</dbReference>
<dbReference type="SUPFAM" id="SSF51695">
    <property type="entry name" value="PLC-like phosphodiesterases"/>
    <property type="match status" value="1"/>
</dbReference>
<evidence type="ECO:0000259" key="1">
    <source>
        <dbReference type="PROSITE" id="PS51704"/>
    </source>
</evidence>
<keyword evidence="3" id="KW-1185">Reference proteome</keyword>
<sequence>MREKKQKGYDKNAEVKMMETKAYQETMKKLYDVENHDVLIASHRGKFSSSVMENTSLAFLTAIGEGADMVEMDLEETKDGRIVGHHDNDMKRLFHNDGKIGDYTLEELKAMPVYNYVGEICVEGIETFDEILDRLKDKTILVLDKCWDCWDKVYELLCEKEMVDQAIFKFYLKDEEPMKWAKTHSDCIFIPMCGDPKLFPKLLELDECASVPAVEILPHAVDEPIFSEESFQWLKDHQIKIWCNSLSLAKRLVYGAGYDDLLSLRYGGDKGWKELVRRGVQILQTDWPYEVSCYLKENKMR</sequence>
<dbReference type="AlphaFoldDB" id="A0AAE3APB2"/>
<dbReference type="Pfam" id="PF16387">
    <property type="entry name" value="DUF4996"/>
    <property type="match status" value="1"/>
</dbReference>
<dbReference type="PANTHER" id="PTHR46211:SF1">
    <property type="entry name" value="GLYCEROPHOSPHODIESTER PHOSPHODIESTERASE, CYTOPLASMIC"/>
    <property type="match status" value="1"/>
</dbReference>
<proteinExistence type="predicted"/>
<protein>
    <submittedName>
        <fullName evidence="2">Glycerophosphodiester phosphodiesterase family protein</fullName>
    </submittedName>
</protein>
<evidence type="ECO:0000313" key="3">
    <source>
        <dbReference type="Proteomes" id="UP001198962"/>
    </source>
</evidence>
<name>A0AAE3APB2_9FIRM</name>
<dbReference type="PANTHER" id="PTHR46211">
    <property type="entry name" value="GLYCEROPHOSPHORYL DIESTER PHOSPHODIESTERASE"/>
    <property type="match status" value="1"/>
</dbReference>
<dbReference type="Proteomes" id="UP001198962">
    <property type="component" value="Unassembled WGS sequence"/>
</dbReference>
<gene>
    <name evidence="2" type="ORF">LKD32_01655</name>
</gene>
<dbReference type="InterPro" id="IPR032160">
    <property type="entry name" value="DUF4996"/>
</dbReference>
<accession>A0AAE3APB2</accession>
<comment type="caution">
    <text evidence="2">The sequence shown here is derived from an EMBL/GenBank/DDBJ whole genome shotgun (WGS) entry which is preliminary data.</text>
</comment>
<dbReference type="RefSeq" id="WP_177977534.1">
    <property type="nucleotide sequence ID" value="NZ_JAJEPU010000003.1"/>
</dbReference>
<feature type="domain" description="GP-PDE" evidence="1">
    <location>
        <begin position="38"/>
        <end position="301"/>
    </location>
</feature>
<dbReference type="InterPro" id="IPR017946">
    <property type="entry name" value="PLC-like_Pdiesterase_TIM-brl"/>
</dbReference>
<dbReference type="Pfam" id="PF03009">
    <property type="entry name" value="GDPD"/>
    <property type="match status" value="1"/>
</dbReference>
<dbReference type="InterPro" id="IPR030395">
    <property type="entry name" value="GP_PDE_dom"/>
</dbReference>